<proteinExistence type="inferred from homology"/>
<dbReference type="SUPFAM" id="SSF55347">
    <property type="entry name" value="Glyceraldehyde-3-phosphate dehydrogenase-like, C-terminal domain"/>
    <property type="match status" value="1"/>
</dbReference>
<dbReference type="STRING" id="307972.A0A2G8L949"/>
<dbReference type="Pfam" id="PF22725">
    <property type="entry name" value="GFO_IDH_MocA_C3"/>
    <property type="match status" value="1"/>
</dbReference>
<evidence type="ECO:0000256" key="1">
    <source>
        <dbReference type="ARBA" id="ARBA00010928"/>
    </source>
</evidence>
<dbReference type="PANTHER" id="PTHR22604:SF105">
    <property type="entry name" value="TRANS-1,2-DIHYDROBENZENE-1,2-DIOL DEHYDROGENASE"/>
    <property type="match status" value="1"/>
</dbReference>
<evidence type="ECO:0000256" key="8">
    <source>
        <dbReference type="ARBA" id="ARBA00043025"/>
    </source>
</evidence>
<evidence type="ECO:0000256" key="5">
    <source>
        <dbReference type="ARBA" id="ARBA00040603"/>
    </source>
</evidence>
<dbReference type="Gene3D" id="3.30.360.10">
    <property type="entry name" value="Dihydrodipicolinate Reductase, domain 2"/>
    <property type="match status" value="1"/>
</dbReference>
<dbReference type="GO" id="GO:0000166">
    <property type="term" value="F:nucleotide binding"/>
    <property type="evidence" value="ECO:0007669"/>
    <property type="project" value="InterPro"/>
</dbReference>
<dbReference type="GO" id="GO:0047837">
    <property type="term" value="F:D-xylose 1-dehydrogenase (NADP+) activity"/>
    <property type="evidence" value="ECO:0007669"/>
    <property type="project" value="UniProtKB-EC"/>
</dbReference>
<dbReference type="GO" id="GO:0047115">
    <property type="term" value="F:trans-1,2-dihydrobenzene-1,2-diol dehydrogenase activity"/>
    <property type="evidence" value="ECO:0007669"/>
    <property type="project" value="UniProtKB-EC"/>
</dbReference>
<gene>
    <name evidence="13" type="ORF">BSL78_06318</name>
</gene>
<reference evidence="13 14" key="1">
    <citation type="journal article" date="2017" name="PLoS Biol.">
        <title>The sea cucumber genome provides insights into morphological evolution and visceral regeneration.</title>
        <authorList>
            <person name="Zhang X."/>
            <person name="Sun L."/>
            <person name="Yuan J."/>
            <person name="Sun Y."/>
            <person name="Gao Y."/>
            <person name="Zhang L."/>
            <person name="Li S."/>
            <person name="Dai H."/>
            <person name="Hamel J.F."/>
            <person name="Liu C."/>
            <person name="Yu Y."/>
            <person name="Liu S."/>
            <person name="Lin W."/>
            <person name="Guo K."/>
            <person name="Jin S."/>
            <person name="Xu P."/>
            <person name="Storey K.B."/>
            <person name="Huan P."/>
            <person name="Zhang T."/>
            <person name="Zhou Y."/>
            <person name="Zhang J."/>
            <person name="Lin C."/>
            <person name="Li X."/>
            <person name="Xing L."/>
            <person name="Huo D."/>
            <person name="Sun M."/>
            <person name="Wang L."/>
            <person name="Mercier A."/>
            <person name="Li F."/>
            <person name="Yang H."/>
            <person name="Xiang J."/>
        </authorList>
    </citation>
    <scope>NUCLEOTIDE SEQUENCE [LARGE SCALE GENOMIC DNA]</scope>
    <source>
        <strain evidence="13">Shaxun</strain>
        <tissue evidence="13">Muscle</tissue>
    </source>
</reference>
<dbReference type="EC" id="1.3.1.20" evidence="3"/>
<evidence type="ECO:0000256" key="7">
    <source>
        <dbReference type="ARBA" id="ARBA00042988"/>
    </source>
</evidence>
<comment type="caution">
    <text evidence="13">The sequence shown here is derived from an EMBL/GenBank/DDBJ whole genome shotgun (WGS) entry which is preliminary data.</text>
</comment>
<dbReference type="SUPFAM" id="SSF51735">
    <property type="entry name" value="NAD(P)-binding Rossmann-fold domains"/>
    <property type="match status" value="1"/>
</dbReference>
<protein>
    <recommendedName>
        <fullName evidence="5">Trans-1,2-dihydrobenzene-1,2-diol dehydrogenase</fullName>
        <ecNumber evidence="4">1.1.1.179</ecNumber>
        <ecNumber evidence="3">1.3.1.20</ecNumber>
    </recommendedName>
    <alternativeName>
        <fullName evidence="8">D-xylose 1-dehydrogenase</fullName>
    </alternativeName>
    <alternativeName>
        <fullName evidence="7">D-xylose-NADP dehydrogenase</fullName>
    </alternativeName>
    <alternativeName>
        <fullName evidence="6">Dimeric dihydrodiol dehydrogenase</fullName>
    </alternativeName>
</protein>
<dbReference type="PANTHER" id="PTHR22604">
    <property type="entry name" value="OXIDOREDUCTASES"/>
    <property type="match status" value="1"/>
</dbReference>
<evidence type="ECO:0000256" key="6">
    <source>
        <dbReference type="ARBA" id="ARBA00042926"/>
    </source>
</evidence>
<feature type="domain" description="GFO/IDH/MocA-like oxidoreductase" evidence="12">
    <location>
        <begin position="132"/>
        <end position="247"/>
    </location>
</feature>
<comment type="catalytic activity">
    <reaction evidence="9">
        <text>(1R,2R)-1,2-dihydrobenzene-1,2-diol + NADP(+) = catechol + NADPH + H(+)</text>
        <dbReference type="Rhea" id="RHEA:16729"/>
        <dbReference type="ChEBI" id="CHEBI:10702"/>
        <dbReference type="ChEBI" id="CHEBI:15378"/>
        <dbReference type="ChEBI" id="CHEBI:18135"/>
        <dbReference type="ChEBI" id="CHEBI:57783"/>
        <dbReference type="ChEBI" id="CHEBI:58349"/>
        <dbReference type="EC" id="1.3.1.20"/>
    </reaction>
</comment>
<name>A0A2G8L949_STIJA</name>
<dbReference type="EMBL" id="MRZV01000164">
    <property type="protein sequence ID" value="PIK56787.1"/>
    <property type="molecule type" value="Genomic_DNA"/>
</dbReference>
<dbReference type="InterPro" id="IPR050984">
    <property type="entry name" value="Gfo/Idh/MocA_domain"/>
</dbReference>
<feature type="domain" description="Gfo/Idh/MocA-like oxidoreductase N-terminal" evidence="11">
    <location>
        <begin position="4"/>
        <end position="121"/>
    </location>
</feature>
<dbReference type="Pfam" id="PF01408">
    <property type="entry name" value="GFO_IDH_MocA"/>
    <property type="match status" value="1"/>
</dbReference>
<evidence type="ECO:0000256" key="9">
    <source>
        <dbReference type="ARBA" id="ARBA00047423"/>
    </source>
</evidence>
<dbReference type="InterPro" id="IPR055170">
    <property type="entry name" value="GFO_IDH_MocA-like_dom"/>
</dbReference>
<dbReference type="Proteomes" id="UP000230750">
    <property type="component" value="Unassembled WGS sequence"/>
</dbReference>
<comment type="catalytic activity">
    <reaction evidence="10">
        <text>D-xylose + NADP(+) = D-xylono-1,5-lactone + NADPH + H(+)</text>
        <dbReference type="Rhea" id="RHEA:22000"/>
        <dbReference type="ChEBI" id="CHEBI:15378"/>
        <dbReference type="ChEBI" id="CHEBI:15867"/>
        <dbReference type="ChEBI" id="CHEBI:53455"/>
        <dbReference type="ChEBI" id="CHEBI:57783"/>
        <dbReference type="ChEBI" id="CHEBI:58349"/>
        <dbReference type="EC" id="1.1.1.179"/>
    </reaction>
</comment>
<dbReference type="EC" id="1.1.1.179" evidence="4"/>
<sequence length="296" mass="32923">MALHWGICSAGKISHDFVCALSTLDPTLHSVMAVAARSAERSRKFAELHQIPKSYASYEELASDDSIDIVYIGSINTEHLSLSKLFLNHNKNILCEKPMALNVKQLTEIQSLAKEKNLFCMEAVWSQFFPIYQKIREIIASREIGEVQIAQATFCLPILTKDHVAMKELGGGVMYSLGMYTAQFAMMVFGDETPKSVSVSGHLTPEGVDSGANITLLYPNNKMATLVYSGICRMSNVAEVGCTEGKIKIYPFWCPTHMEVTHTKTGRTDQFQFPLPDSNVKPFYDNATGLRHEAEL</sequence>
<dbReference type="OrthoDB" id="2129491at2759"/>
<evidence type="ECO:0000256" key="3">
    <source>
        <dbReference type="ARBA" id="ARBA00038853"/>
    </source>
</evidence>
<evidence type="ECO:0000313" key="14">
    <source>
        <dbReference type="Proteomes" id="UP000230750"/>
    </source>
</evidence>
<dbReference type="Gene3D" id="3.40.50.720">
    <property type="entry name" value="NAD(P)-binding Rossmann-like Domain"/>
    <property type="match status" value="1"/>
</dbReference>
<evidence type="ECO:0000259" key="11">
    <source>
        <dbReference type="Pfam" id="PF01408"/>
    </source>
</evidence>
<keyword evidence="14" id="KW-1185">Reference proteome</keyword>
<keyword evidence="2" id="KW-0560">Oxidoreductase</keyword>
<dbReference type="AlphaFoldDB" id="A0A2G8L949"/>
<evidence type="ECO:0000256" key="10">
    <source>
        <dbReference type="ARBA" id="ARBA00049233"/>
    </source>
</evidence>
<organism evidence="13 14">
    <name type="scientific">Stichopus japonicus</name>
    <name type="common">Sea cucumber</name>
    <dbReference type="NCBI Taxonomy" id="307972"/>
    <lineage>
        <taxon>Eukaryota</taxon>
        <taxon>Metazoa</taxon>
        <taxon>Echinodermata</taxon>
        <taxon>Eleutherozoa</taxon>
        <taxon>Echinozoa</taxon>
        <taxon>Holothuroidea</taxon>
        <taxon>Aspidochirotacea</taxon>
        <taxon>Aspidochirotida</taxon>
        <taxon>Stichopodidae</taxon>
        <taxon>Apostichopus</taxon>
    </lineage>
</organism>
<evidence type="ECO:0000256" key="4">
    <source>
        <dbReference type="ARBA" id="ARBA00038984"/>
    </source>
</evidence>
<accession>A0A2G8L949</accession>
<evidence type="ECO:0000259" key="12">
    <source>
        <dbReference type="Pfam" id="PF22725"/>
    </source>
</evidence>
<evidence type="ECO:0000256" key="2">
    <source>
        <dbReference type="ARBA" id="ARBA00023002"/>
    </source>
</evidence>
<dbReference type="InterPro" id="IPR036291">
    <property type="entry name" value="NAD(P)-bd_dom_sf"/>
</dbReference>
<comment type="similarity">
    <text evidence="1">Belongs to the Gfo/Idh/MocA family.</text>
</comment>
<evidence type="ECO:0000313" key="13">
    <source>
        <dbReference type="EMBL" id="PIK56787.1"/>
    </source>
</evidence>
<dbReference type="InterPro" id="IPR000683">
    <property type="entry name" value="Gfo/Idh/MocA-like_OxRdtase_N"/>
</dbReference>